<name>A0A150GTN5_GONPE</name>
<organism evidence="1 2">
    <name type="scientific">Gonium pectorale</name>
    <name type="common">Green alga</name>
    <dbReference type="NCBI Taxonomy" id="33097"/>
    <lineage>
        <taxon>Eukaryota</taxon>
        <taxon>Viridiplantae</taxon>
        <taxon>Chlorophyta</taxon>
        <taxon>core chlorophytes</taxon>
        <taxon>Chlorophyceae</taxon>
        <taxon>CS clade</taxon>
        <taxon>Chlamydomonadales</taxon>
        <taxon>Volvocaceae</taxon>
        <taxon>Gonium</taxon>
    </lineage>
</organism>
<evidence type="ECO:0000313" key="1">
    <source>
        <dbReference type="EMBL" id="KXZ53236.1"/>
    </source>
</evidence>
<evidence type="ECO:0000313" key="2">
    <source>
        <dbReference type="Proteomes" id="UP000075714"/>
    </source>
</evidence>
<gene>
    <name evidence="1" type="ORF">GPECTOR_7g1130</name>
</gene>
<dbReference type="SUPFAM" id="SSF50998">
    <property type="entry name" value="Quinoprotein alcohol dehydrogenase-like"/>
    <property type="match status" value="1"/>
</dbReference>
<dbReference type="EMBL" id="LSYV01000008">
    <property type="protein sequence ID" value="KXZ53236.1"/>
    <property type="molecule type" value="Genomic_DNA"/>
</dbReference>
<dbReference type="InterPro" id="IPR011047">
    <property type="entry name" value="Quinoprotein_ADH-like_sf"/>
</dbReference>
<dbReference type="STRING" id="33097.A0A150GTN5"/>
<dbReference type="OrthoDB" id="534245at2759"/>
<comment type="caution">
    <text evidence="1">The sequence shown here is derived from an EMBL/GenBank/DDBJ whole genome shotgun (WGS) entry which is preliminary data.</text>
</comment>
<dbReference type="Proteomes" id="UP000075714">
    <property type="component" value="Unassembled WGS sequence"/>
</dbReference>
<keyword evidence="2" id="KW-1185">Reference proteome</keyword>
<dbReference type="AlphaFoldDB" id="A0A150GTN5"/>
<protein>
    <submittedName>
        <fullName evidence="1">Uncharacterized protein</fullName>
    </submittedName>
</protein>
<dbReference type="PANTHER" id="PTHR47467">
    <property type="entry name" value="OS01G0867200 PROTEIN"/>
    <property type="match status" value="1"/>
</dbReference>
<sequence>MQLSLGLDLAASTSACPSEGAAAVDLGKEGVLVPRNGQASHIRQVELLTMGAEVQGLYSATHGGSRVLAAVDAVGRAQLLVTTGISGSGSEEDTVGERHLLCLDATARGECGWAGLAVRSLPGATGGTAAPASMGAGGASPPDLEVAVARQRMRDVAVFRDGALVRTLHTMQGPSALTYLPAGGPYGGCADASSGLLSVAEEHQVTLWDVRQGERGGCVQRLNVSAGGFPLYALAWLACPPPGPHGAGGGSGGGGCAGSGMLAATGAERSVVVLEPRKWHVVAKWPGCVKYPATHLLPSAVAPGFVYVAGLDYECAAGRWDGSCGSSTGNMNSSSGGHGRAVGPQQLIRELQQGQTEAAVAAADDGPEASSRAGLSFRGDSKWLGLASAAVPAASDTPAGRNREVVAALSLSGNLFVMATSAVR</sequence>
<dbReference type="PANTHER" id="PTHR47467:SF1">
    <property type="entry name" value="WD40 REPEAT-CONTAINING PROTEIN"/>
    <property type="match status" value="1"/>
</dbReference>
<reference evidence="2" key="1">
    <citation type="journal article" date="2016" name="Nat. Commun.">
        <title>The Gonium pectorale genome demonstrates co-option of cell cycle regulation during the evolution of multicellularity.</title>
        <authorList>
            <person name="Hanschen E.R."/>
            <person name="Marriage T.N."/>
            <person name="Ferris P.J."/>
            <person name="Hamaji T."/>
            <person name="Toyoda A."/>
            <person name="Fujiyama A."/>
            <person name="Neme R."/>
            <person name="Noguchi H."/>
            <person name="Minakuchi Y."/>
            <person name="Suzuki M."/>
            <person name="Kawai-Toyooka H."/>
            <person name="Smith D.R."/>
            <person name="Sparks H."/>
            <person name="Anderson J."/>
            <person name="Bakaric R."/>
            <person name="Luria V."/>
            <person name="Karger A."/>
            <person name="Kirschner M.W."/>
            <person name="Durand P.M."/>
            <person name="Michod R.E."/>
            <person name="Nozaki H."/>
            <person name="Olson B.J."/>
        </authorList>
    </citation>
    <scope>NUCLEOTIDE SEQUENCE [LARGE SCALE GENOMIC DNA]</scope>
    <source>
        <strain evidence="2">NIES-2863</strain>
    </source>
</reference>
<proteinExistence type="predicted"/>
<accession>A0A150GTN5</accession>